<reference evidence="2 3" key="1">
    <citation type="journal article" date="2016" name="Mol. Biol. Evol.">
        <title>Comparative Genomics of Early-Diverging Mushroom-Forming Fungi Provides Insights into the Origins of Lignocellulose Decay Capabilities.</title>
        <authorList>
            <person name="Nagy L.G."/>
            <person name="Riley R."/>
            <person name="Tritt A."/>
            <person name="Adam C."/>
            <person name="Daum C."/>
            <person name="Floudas D."/>
            <person name="Sun H."/>
            <person name="Yadav J.S."/>
            <person name="Pangilinan J."/>
            <person name="Larsson K.H."/>
            <person name="Matsuura K."/>
            <person name="Barry K."/>
            <person name="Labutti K."/>
            <person name="Kuo R."/>
            <person name="Ohm R.A."/>
            <person name="Bhattacharya S.S."/>
            <person name="Shirouzu T."/>
            <person name="Yoshinaga Y."/>
            <person name="Martin F.M."/>
            <person name="Grigoriev I.V."/>
            <person name="Hibbett D.S."/>
        </authorList>
    </citation>
    <scope>NUCLEOTIDE SEQUENCE [LARGE SCALE GENOMIC DNA]</scope>
    <source>
        <strain evidence="2 3">CBS 109695</strain>
    </source>
</reference>
<feature type="compositionally biased region" description="Low complexity" evidence="1">
    <location>
        <begin position="214"/>
        <end position="241"/>
    </location>
</feature>
<evidence type="ECO:0000313" key="3">
    <source>
        <dbReference type="Proteomes" id="UP000076532"/>
    </source>
</evidence>
<name>A0A167TUD7_9AGAM</name>
<proteinExistence type="predicted"/>
<keyword evidence="3" id="KW-1185">Reference proteome</keyword>
<feature type="region of interest" description="Disordered" evidence="1">
    <location>
        <begin position="200"/>
        <end position="252"/>
    </location>
</feature>
<accession>A0A167TUD7</accession>
<protein>
    <submittedName>
        <fullName evidence="2">Uncharacterized protein</fullName>
    </submittedName>
</protein>
<dbReference type="Proteomes" id="UP000076532">
    <property type="component" value="Unassembled WGS sequence"/>
</dbReference>
<feature type="region of interest" description="Disordered" evidence="1">
    <location>
        <begin position="150"/>
        <end position="180"/>
    </location>
</feature>
<dbReference type="EMBL" id="KV418110">
    <property type="protein sequence ID" value="KZP03292.1"/>
    <property type="molecule type" value="Genomic_DNA"/>
</dbReference>
<evidence type="ECO:0000313" key="2">
    <source>
        <dbReference type="EMBL" id="KZP03292.1"/>
    </source>
</evidence>
<organism evidence="2 3">
    <name type="scientific">Athelia psychrophila</name>
    <dbReference type="NCBI Taxonomy" id="1759441"/>
    <lineage>
        <taxon>Eukaryota</taxon>
        <taxon>Fungi</taxon>
        <taxon>Dikarya</taxon>
        <taxon>Basidiomycota</taxon>
        <taxon>Agaricomycotina</taxon>
        <taxon>Agaricomycetes</taxon>
        <taxon>Agaricomycetidae</taxon>
        <taxon>Atheliales</taxon>
        <taxon>Atheliaceae</taxon>
        <taxon>Athelia</taxon>
    </lineage>
</organism>
<dbReference type="AlphaFoldDB" id="A0A167TUD7"/>
<sequence length="252" mass="27319">MQTIHGTQGIKPIYGTPAPGSTTQYLLRRLDLLDRKQLGRRGVHIRHTLPKSSRIIPDISTSLHPHSRSPFATAVICCKKALPSSSGLIFSICCSFSITPLSVEVPTQSQPYFESDTQTSSRITLELQSIASTRDDQTSIESHFIAIPPAGSYTDPLSPPRSATPPLRKHGQSKPISEDVSELQSIFSAPTWLIGTNHASDVQDEDSHPTTPDLLSSSSANPSLESASDRANAASAAPDNRLVNLKVEQRHH</sequence>
<gene>
    <name evidence="2" type="ORF">FIBSPDRAFT_905121</name>
</gene>
<evidence type="ECO:0000256" key="1">
    <source>
        <dbReference type="SAM" id="MobiDB-lite"/>
    </source>
</evidence>